<reference evidence="2" key="1">
    <citation type="submission" date="2020-10" db="EMBL/GenBank/DDBJ databases">
        <authorList>
            <person name="Han B."/>
            <person name="Lu T."/>
            <person name="Zhao Q."/>
            <person name="Huang X."/>
            <person name="Zhao Y."/>
        </authorList>
    </citation>
    <scope>NUCLEOTIDE SEQUENCE</scope>
</reference>
<evidence type="ECO:0000313" key="2">
    <source>
        <dbReference type="EMBL" id="CAD6339565.1"/>
    </source>
</evidence>
<dbReference type="Proteomes" id="UP000604825">
    <property type="component" value="Unassembled WGS sequence"/>
</dbReference>
<name>A0A811SFH5_9POAL</name>
<feature type="compositionally biased region" description="Pro residues" evidence="1">
    <location>
        <begin position="10"/>
        <end position="31"/>
    </location>
</feature>
<keyword evidence="3" id="KW-1185">Reference proteome</keyword>
<dbReference type="EMBL" id="CAJGYO010000019">
    <property type="protein sequence ID" value="CAD6339565.1"/>
    <property type="molecule type" value="Genomic_DNA"/>
</dbReference>
<proteinExistence type="predicted"/>
<feature type="region of interest" description="Disordered" evidence="1">
    <location>
        <begin position="1"/>
        <end position="32"/>
    </location>
</feature>
<organism evidence="2 3">
    <name type="scientific">Miscanthus lutarioriparius</name>
    <dbReference type="NCBI Taxonomy" id="422564"/>
    <lineage>
        <taxon>Eukaryota</taxon>
        <taxon>Viridiplantae</taxon>
        <taxon>Streptophyta</taxon>
        <taxon>Embryophyta</taxon>
        <taxon>Tracheophyta</taxon>
        <taxon>Spermatophyta</taxon>
        <taxon>Magnoliopsida</taxon>
        <taxon>Liliopsida</taxon>
        <taxon>Poales</taxon>
        <taxon>Poaceae</taxon>
        <taxon>PACMAD clade</taxon>
        <taxon>Panicoideae</taxon>
        <taxon>Andropogonodae</taxon>
        <taxon>Andropogoneae</taxon>
        <taxon>Saccharinae</taxon>
        <taxon>Miscanthus</taxon>
    </lineage>
</organism>
<comment type="caution">
    <text evidence="2">The sequence shown here is derived from an EMBL/GenBank/DDBJ whole genome shotgun (WGS) entry which is preliminary data.</text>
</comment>
<dbReference type="AlphaFoldDB" id="A0A811SFH5"/>
<accession>A0A811SFH5</accession>
<feature type="region of interest" description="Disordered" evidence="1">
    <location>
        <begin position="80"/>
        <end position="106"/>
    </location>
</feature>
<sequence length="558" mass="62156">MAEAPDTAAPTPPPPAPASAPATSSPPPKSGIPPWYDLDAKCDACLDLSIRRVAYFSCGVGGSSRSGAMAASIRRGLTAGDATTSPVSGSPLPKVDGVTSSDGQSRSLVRIDVSQEQLKAQADLASQAMDQCATDLVVVWDEDIPSEIHMNNDLLQQLVQEMDDQVICKQVIFKAPVLSKGAVHEVFDGMYLRKETSVQQKQVVSRTSVVLDEDASQVFEQMPLLDDTATQAEEIMFWAAGASRGATQDASNDMFSKDVVWDEELLHGHGLDLHADLLQPVAEFGEKSILVAEPANDDMFSNQHPQSLQLGRDAVYEVFIETSLEEKVAVKVKQRDNVVQVLFDEMPCTAHEQQQLEIYRIFVRQWDLGILKWLRNLFELQSWNGEDMNEQGMVPVNDIFNVLPAGHELNFGTVTLVIYEGWHVAMGPHELETIQSWRINGFSPGSCELNRQSILVATNLQFAYTAFKFVSFTDTYQMDFRYKNTCIYIGEWDRGIWRYACWLTEDMLPEFSHANVSTLASEETESMLFHASGFNPRESAACPMVMATMKWWHKHFIP</sequence>
<protein>
    <submittedName>
        <fullName evidence="2">Uncharacterized protein</fullName>
    </submittedName>
</protein>
<gene>
    <name evidence="2" type="ORF">NCGR_LOCUS63663</name>
</gene>
<evidence type="ECO:0000313" key="3">
    <source>
        <dbReference type="Proteomes" id="UP000604825"/>
    </source>
</evidence>
<evidence type="ECO:0000256" key="1">
    <source>
        <dbReference type="SAM" id="MobiDB-lite"/>
    </source>
</evidence>